<gene>
    <name evidence="9" type="primary">mutS</name>
    <name evidence="12" type="ORF">EDD75_1772</name>
</gene>
<dbReference type="PIRSF" id="PIRSF037677">
    <property type="entry name" value="DNA_mis_repair_Msh6"/>
    <property type="match status" value="1"/>
</dbReference>
<protein>
    <recommendedName>
        <fullName evidence="2 9">DNA mismatch repair protein MutS</fullName>
    </recommendedName>
</protein>
<comment type="function">
    <text evidence="8 9">This protein is involved in the repair of mismatches in DNA. It is possible that it carries out the mismatch recognition step. This protein has a weak ATPase activity.</text>
</comment>
<dbReference type="InterPro" id="IPR027417">
    <property type="entry name" value="P-loop_NTPase"/>
</dbReference>
<dbReference type="OrthoDB" id="9802448at2"/>
<evidence type="ECO:0000256" key="8">
    <source>
        <dbReference type="ARBA" id="ARBA00024647"/>
    </source>
</evidence>
<dbReference type="GO" id="GO:0006298">
    <property type="term" value="P:mismatch repair"/>
    <property type="evidence" value="ECO:0007669"/>
    <property type="project" value="UniProtKB-UniRule"/>
</dbReference>
<dbReference type="Gene3D" id="3.30.420.110">
    <property type="entry name" value="MutS, connector domain"/>
    <property type="match status" value="1"/>
</dbReference>
<dbReference type="Pfam" id="PF00488">
    <property type="entry name" value="MutS_V"/>
    <property type="match status" value="1"/>
</dbReference>
<evidence type="ECO:0000256" key="10">
    <source>
        <dbReference type="RuleBase" id="RU003756"/>
    </source>
</evidence>
<dbReference type="PANTHER" id="PTHR11361:SF34">
    <property type="entry name" value="DNA MISMATCH REPAIR PROTEIN MSH1, MITOCHONDRIAL"/>
    <property type="match status" value="1"/>
</dbReference>
<dbReference type="GO" id="GO:0030983">
    <property type="term" value="F:mismatched DNA binding"/>
    <property type="evidence" value="ECO:0007669"/>
    <property type="project" value="InterPro"/>
</dbReference>
<dbReference type="PANTHER" id="PTHR11361">
    <property type="entry name" value="DNA MISMATCH REPAIR PROTEIN MUTS FAMILY MEMBER"/>
    <property type="match status" value="1"/>
</dbReference>
<keyword evidence="4 9" id="KW-0227">DNA damage</keyword>
<dbReference type="InterPro" id="IPR005748">
    <property type="entry name" value="DNA_mismatch_repair_MutS"/>
</dbReference>
<dbReference type="SUPFAM" id="SSF55271">
    <property type="entry name" value="DNA repair protein MutS, domain I"/>
    <property type="match status" value="1"/>
</dbReference>
<evidence type="ECO:0000256" key="7">
    <source>
        <dbReference type="ARBA" id="ARBA00023204"/>
    </source>
</evidence>
<dbReference type="InterPro" id="IPR045076">
    <property type="entry name" value="MutS"/>
</dbReference>
<dbReference type="InterPro" id="IPR007696">
    <property type="entry name" value="DNA_mismatch_repair_MutS_core"/>
</dbReference>
<evidence type="ECO:0000256" key="1">
    <source>
        <dbReference type="ARBA" id="ARBA00006271"/>
    </source>
</evidence>
<dbReference type="SUPFAM" id="SSF48334">
    <property type="entry name" value="DNA repair protein MutS, domain III"/>
    <property type="match status" value="1"/>
</dbReference>
<keyword evidence="6 9" id="KW-0238">DNA-binding</keyword>
<dbReference type="FunFam" id="3.40.1170.10:FF:000001">
    <property type="entry name" value="DNA mismatch repair protein MutS"/>
    <property type="match status" value="1"/>
</dbReference>
<keyword evidence="7 9" id="KW-0234">DNA repair</keyword>
<dbReference type="Gene3D" id="3.40.1170.10">
    <property type="entry name" value="DNA repair protein MutS, domain I"/>
    <property type="match status" value="1"/>
</dbReference>
<evidence type="ECO:0000256" key="6">
    <source>
        <dbReference type="ARBA" id="ARBA00023125"/>
    </source>
</evidence>
<dbReference type="GO" id="GO:0003684">
    <property type="term" value="F:damaged DNA binding"/>
    <property type="evidence" value="ECO:0007669"/>
    <property type="project" value="UniProtKB-UniRule"/>
</dbReference>
<keyword evidence="5 9" id="KW-0067">ATP-binding</keyword>
<comment type="similarity">
    <text evidence="1 9 10">Belongs to the DNA mismatch repair MutS family.</text>
</comment>
<dbReference type="SMART" id="SM00534">
    <property type="entry name" value="MUTSac"/>
    <property type="match status" value="1"/>
</dbReference>
<evidence type="ECO:0000313" key="12">
    <source>
        <dbReference type="EMBL" id="RPF42666.1"/>
    </source>
</evidence>
<dbReference type="InterPro" id="IPR000432">
    <property type="entry name" value="DNA_mismatch_repair_MutS_C"/>
</dbReference>
<comment type="caution">
    <text evidence="12">The sequence shown here is derived from an EMBL/GenBank/DDBJ whole genome shotgun (WGS) entry which is preliminary data.</text>
</comment>
<dbReference type="Gene3D" id="3.40.50.300">
    <property type="entry name" value="P-loop containing nucleotide triphosphate hydrolases"/>
    <property type="match status" value="1"/>
</dbReference>
<evidence type="ECO:0000256" key="4">
    <source>
        <dbReference type="ARBA" id="ARBA00022763"/>
    </source>
</evidence>
<evidence type="ECO:0000256" key="5">
    <source>
        <dbReference type="ARBA" id="ARBA00022840"/>
    </source>
</evidence>
<evidence type="ECO:0000256" key="3">
    <source>
        <dbReference type="ARBA" id="ARBA00022741"/>
    </source>
</evidence>
<dbReference type="Gene3D" id="1.10.1420.10">
    <property type="match status" value="2"/>
</dbReference>
<dbReference type="CDD" id="cd03284">
    <property type="entry name" value="ABC_MutS1"/>
    <property type="match status" value="1"/>
</dbReference>
<dbReference type="SUPFAM" id="SSF52540">
    <property type="entry name" value="P-loop containing nucleoside triphosphate hydrolases"/>
    <property type="match status" value="1"/>
</dbReference>
<dbReference type="HAMAP" id="MF_00096">
    <property type="entry name" value="MutS"/>
    <property type="match status" value="1"/>
</dbReference>
<evidence type="ECO:0000259" key="11">
    <source>
        <dbReference type="PROSITE" id="PS00486"/>
    </source>
</evidence>
<dbReference type="Pfam" id="PF05190">
    <property type="entry name" value="MutS_IV"/>
    <property type="match status" value="1"/>
</dbReference>
<dbReference type="RefSeq" id="WP_123931153.1">
    <property type="nucleotide sequence ID" value="NZ_RKRE01000003.1"/>
</dbReference>
<dbReference type="InterPro" id="IPR007860">
    <property type="entry name" value="DNA_mmatch_repair_MutS_con_dom"/>
</dbReference>
<accession>A0A3N5ACQ7</accession>
<dbReference type="AlphaFoldDB" id="A0A3N5ACQ7"/>
<proteinExistence type="inferred from homology"/>
<evidence type="ECO:0000313" key="13">
    <source>
        <dbReference type="Proteomes" id="UP000282654"/>
    </source>
</evidence>
<keyword evidence="3 9" id="KW-0547">Nucleotide-binding</keyword>
<dbReference type="EMBL" id="RKRE01000003">
    <property type="protein sequence ID" value="RPF42666.1"/>
    <property type="molecule type" value="Genomic_DNA"/>
</dbReference>
<evidence type="ECO:0000256" key="9">
    <source>
        <dbReference type="HAMAP-Rule" id="MF_00096"/>
    </source>
</evidence>
<reference evidence="12 13" key="1">
    <citation type="submission" date="2018-11" db="EMBL/GenBank/DDBJ databases">
        <title>Genomic Encyclopedia of Type Strains, Phase IV (KMG-IV): sequencing the most valuable type-strain genomes for metagenomic binning, comparative biology and taxonomic classification.</title>
        <authorList>
            <person name="Goeker M."/>
        </authorList>
    </citation>
    <scope>NUCLEOTIDE SEQUENCE [LARGE SCALE GENOMIC DNA]</scope>
    <source>
        <strain evidence="12 13">DSM 102936</strain>
    </source>
</reference>
<feature type="domain" description="DNA mismatch repair proteins mutS family" evidence="11">
    <location>
        <begin position="693"/>
        <end position="709"/>
    </location>
</feature>
<organism evidence="12 13">
    <name type="scientific">Thermodesulfitimonas autotrophica</name>
    <dbReference type="NCBI Taxonomy" id="1894989"/>
    <lineage>
        <taxon>Bacteria</taxon>
        <taxon>Bacillati</taxon>
        <taxon>Bacillota</taxon>
        <taxon>Clostridia</taxon>
        <taxon>Thermoanaerobacterales</taxon>
        <taxon>Thermoanaerobacteraceae</taxon>
        <taxon>Thermodesulfitimonas</taxon>
    </lineage>
</organism>
<dbReference type="Pfam" id="PF05192">
    <property type="entry name" value="MutS_III"/>
    <property type="match status" value="1"/>
</dbReference>
<sequence>MSLTPMMQQYMEIKKEYPDAILFFHLGDFYEMFFEDAERAAPVLEVALTSRDAGKLGRVPMCGVPCHSAAGYIARLVGRGFKVAICEQLEDPAQAKGLVRRGVTRVITPGTFFEGQPEDQAQSTYVVSVAPVGKTAFGLAVADVGTGDFRVTEFAGPAAKSELYDEIYRLQPVEAVLPEGEKELAGLARAAAPAAVTFYPADFFAPHRAREALRAFRAAGEWLGAEGAGHEAAVAAAGALAAYLQETQKRELVHLQTISFYTPDGFMLLDAATRRNLELTRSLQDGGRKGTLLEVLDYTLTGMGGRRLREWLEQPLLSPQAIEARLAAVAPLVADEGLREAVRAGLKKIGDLERLAGKLAYGMANARDLLSLKEALRAAAGLRELLGAAAGLLGQIRERLADLGDVVALIERAIAPEPPAVLNEGGLIREGYDETVDRLRAVRRDARSFIAALEAKERERTGIKSLKVGYNRVFGYYIEVTKANLALVPPDYQRRQTLATAERFITPELKEYEEMALGAEEKLNQREYELFCAVREAAAGAIDRILRTARALGELDALQSLAVAAVRGNYVRPQVNEGGAIIIREGRHPVVERFLGPGGFVPNDTHLDDAGRRIAIITGPNMAGKSTYMRQVALIVLLAQVGSFVPAAEATIGVVDRIFTRIGAADNLAGGQSTFMMEMSECRTILTGATRRSLVIMDEVGRGTSTYDGMSIARAIIEYLATRIGAKTLFSTHYHELTDLDRLSGVFNLTVAVREDASGVAFLYRVVPGKADKSYGIQVAALAGLPAPVLARAREILTALEARAGGSRRVVQLEIFPQPEGHPVVERLAALDTDNLTPLQALNILAELKDAVAAVKSSRRGRRGGR</sequence>
<dbReference type="Gene3D" id="6.10.140.430">
    <property type="match status" value="1"/>
</dbReference>
<dbReference type="Proteomes" id="UP000282654">
    <property type="component" value="Unassembled WGS sequence"/>
</dbReference>
<dbReference type="InterPro" id="IPR036678">
    <property type="entry name" value="MutS_con_dom_sf"/>
</dbReference>
<dbReference type="InterPro" id="IPR036187">
    <property type="entry name" value="DNA_mismatch_repair_MutS_sf"/>
</dbReference>
<dbReference type="InterPro" id="IPR007861">
    <property type="entry name" value="DNA_mismatch_repair_MutS_clamp"/>
</dbReference>
<dbReference type="GO" id="GO:0140664">
    <property type="term" value="F:ATP-dependent DNA damage sensor activity"/>
    <property type="evidence" value="ECO:0007669"/>
    <property type="project" value="InterPro"/>
</dbReference>
<dbReference type="Pfam" id="PF01624">
    <property type="entry name" value="MutS_I"/>
    <property type="match status" value="1"/>
</dbReference>
<dbReference type="InterPro" id="IPR017261">
    <property type="entry name" value="DNA_mismatch_repair_MutS/MSH"/>
</dbReference>
<dbReference type="SUPFAM" id="SSF53150">
    <property type="entry name" value="DNA repair protein MutS, domain II"/>
    <property type="match status" value="1"/>
</dbReference>
<keyword evidence="13" id="KW-1185">Reference proteome</keyword>
<name>A0A3N5ACQ7_9THEO</name>
<dbReference type="FunFam" id="1.10.1420.10:FF:000001">
    <property type="entry name" value="DNA mismatch repair protein MutS"/>
    <property type="match status" value="1"/>
</dbReference>
<dbReference type="NCBIfam" id="NF003810">
    <property type="entry name" value="PRK05399.1"/>
    <property type="match status" value="1"/>
</dbReference>
<evidence type="ECO:0000256" key="2">
    <source>
        <dbReference type="ARBA" id="ARBA00021982"/>
    </source>
</evidence>
<dbReference type="GO" id="GO:0005829">
    <property type="term" value="C:cytosol"/>
    <property type="evidence" value="ECO:0007669"/>
    <property type="project" value="TreeGrafter"/>
</dbReference>
<dbReference type="SMART" id="SM00533">
    <property type="entry name" value="MUTSd"/>
    <property type="match status" value="1"/>
</dbReference>
<dbReference type="InterPro" id="IPR016151">
    <property type="entry name" value="DNA_mismatch_repair_MutS_N"/>
</dbReference>
<dbReference type="PROSITE" id="PS00486">
    <property type="entry name" value="DNA_MISMATCH_REPAIR_2"/>
    <property type="match status" value="1"/>
</dbReference>
<dbReference type="NCBIfam" id="TIGR01070">
    <property type="entry name" value="mutS1"/>
    <property type="match status" value="1"/>
</dbReference>
<feature type="binding site" evidence="9">
    <location>
        <begin position="619"/>
        <end position="626"/>
    </location>
    <ligand>
        <name>ATP</name>
        <dbReference type="ChEBI" id="CHEBI:30616"/>
    </ligand>
</feature>
<dbReference type="Pfam" id="PF05188">
    <property type="entry name" value="MutS_II"/>
    <property type="match status" value="1"/>
</dbReference>
<dbReference type="FunFam" id="3.40.50.300:FF:000870">
    <property type="entry name" value="MutS protein homolog 4"/>
    <property type="match status" value="1"/>
</dbReference>
<dbReference type="GO" id="GO:0005524">
    <property type="term" value="F:ATP binding"/>
    <property type="evidence" value="ECO:0007669"/>
    <property type="project" value="UniProtKB-UniRule"/>
</dbReference>
<dbReference type="InterPro" id="IPR007695">
    <property type="entry name" value="DNA_mismatch_repair_MutS-lik_N"/>
</dbReference>